<evidence type="ECO:0000313" key="1">
    <source>
        <dbReference type="EMBL" id="AZK90290.1"/>
    </source>
</evidence>
<organism evidence="1 2">
    <name type="scientific">Lactobacillus helveticus</name>
    <name type="common">Lactobacillus suntoryeus</name>
    <dbReference type="NCBI Taxonomy" id="1587"/>
    <lineage>
        <taxon>Bacteria</taxon>
        <taxon>Bacillati</taxon>
        <taxon>Bacillota</taxon>
        <taxon>Bacilli</taxon>
        <taxon>Lactobacillales</taxon>
        <taxon>Lactobacillaceae</taxon>
        <taxon>Lactobacillus</taxon>
    </lineage>
</organism>
<sequence>MFKDYLDYIYLSNPSYLDNSITGIGSVYTIHYQNRELPYTTSAQGKNLYQLIRKMYSELSERIGFSCYSYLDRKTFALNLENLKIKKCLTIDWGIGHTLQIGNIDTTGTAAGTISKKVIKKAIFELLEKNELYFFWYLNNGQRLNISSVINLFLKREGMEKFENYFFEVQTLSLYYTVIYIAIKDNHIVATGISCSPYMYESVKNAIAEAKIIYMFNLRRGSLYLDSSELEHKEACRFIKSNKFIAHNLKGKNINNNNILRLKLSREVKNLSICLNTFFGDDPGSKIISAMSPTLLKCTPVKENILFSKSNLFLKEHPCSTLRTHVDCIVV</sequence>
<dbReference type="AlphaFoldDB" id="A0A3Q8ST91"/>
<name>A0A3Q8ST91_LACHE</name>
<reference evidence="1 2" key="1">
    <citation type="submission" date="2017-02" db="EMBL/GenBank/DDBJ databases">
        <title>Complete genome sequence of Lactobacillus helveticus.</title>
        <authorList>
            <person name="Kim J.F."/>
            <person name="Chung Y."/>
            <person name="Kwak M."/>
        </authorList>
    </citation>
    <scope>NUCLEOTIDE SEQUENCE [LARGE SCALE GENOMIC DNA]</scope>
    <source>
        <strain evidence="1 2">LH5</strain>
    </source>
</reference>
<dbReference type="EMBL" id="CP019581">
    <property type="protein sequence ID" value="AZK90290.1"/>
    <property type="molecule type" value="Genomic_DNA"/>
</dbReference>
<dbReference type="GeneID" id="99756217"/>
<gene>
    <name evidence="1" type="ORF">LH5_00028</name>
</gene>
<dbReference type="RefSeq" id="WP_107775393.1">
    <property type="nucleotide sequence ID" value="NZ_CP019581.1"/>
</dbReference>
<dbReference type="Proteomes" id="UP000267945">
    <property type="component" value="Chromosome"/>
</dbReference>
<evidence type="ECO:0000313" key="2">
    <source>
        <dbReference type="Proteomes" id="UP000267945"/>
    </source>
</evidence>
<protein>
    <submittedName>
        <fullName evidence="1">Uncharacterized protein</fullName>
    </submittedName>
</protein>
<accession>A0A3Q8ST91</accession>
<proteinExistence type="predicted"/>